<evidence type="ECO:0000256" key="8">
    <source>
        <dbReference type="ARBA" id="ARBA00022840"/>
    </source>
</evidence>
<dbReference type="Gene3D" id="2.40.50.990">
    <property type="match status" value="1"/>
</dbReference>
<dbReference type="InterPro" id="IPR017871">
    <property type="entry name" value="ABC_transporter-like_CS"/>
</dbReference>
<dbReference type="Pfam" id="PF24987">
    <property type="entry name" value="HEAT_EF3_N"/>
    <property type="match status" value="1"/>
</dbReference>
<keyword evidence="7 14" id="KW-0251">Elongation factor</keyword>
<evidence type="ECO:0000313" key="15">
    <source>
        <dbReference type="Proteomes" id="UP000247498"/>
    </source>
</evidence>
<dbReference type="PANTHER" id="PTHR19211">
    <property type="entry name" value="ATP-BINDING TRANSPORT PROTEIN-RELATED"/>
    <property type="match status" value="1"/>
</dbReference>
<dbReference type="InterPro" id="IPR000953">
    <property type="entry name" value="Chromo/chromo_shadow_dom"/>
</dbReference>
<keyword evidence="8" id="KW-0067">ATP-binding</keyword>
<evidence type="ECO:0000256" key="1">
    <source>
        <dbReference type="ARBA" id="ARBA00004496"/>
    </source>
</evidence>
<dbReference type="InterPro" id="IPR023780">
    <property type="entry name" value="Chromo_domain"/>
</dbReference>
<dbReference type="AlphaFoldDB" id="A0A2V0NYJ8"/>
<dbReference type="PANTHER" id="PTHR19211:SF5">
    <property type="entry name" value="ELONGATION FACTOR 3A-RELATED"/>
    <property type="match status" value="1"/>
</dbReference>
<dbReference type="Gene3D" id="3.40.50.300">
    <property type="entry name" value="P-loop containing nucleotide triphosphate hydrolases"/>
    <property type="match status" value="2"/>
</dbReference>
<dbReference type="Pfam" id="PF00385">
    <property type="entry name" value="Chromo"/>
    <property type="match status" value="1"/>
</dbReference>
<evidence type="ECO:0000256" key="3">
    <source>
        <dbReference type="ARBA" id="ARBA00011054"/>
    </source>
</evidence>
<comment type="similarity">
    <text evidence="3">Belongs to the ABC transporter superfamily. ABCF family. EF3 subfamily.</text>
</comment>
<feature type="domain" description="ABC transporter" evidence="13">
    <location>
        <begin position="468"/>
        <end position="686"/>
    </location>
</feature>
<evidence type="ECO:0000256" key="9">
    <source>
        <dbReference type="ARBA" id="ARBA00022917"/>
    </source>
</evidence>
<comment type="subcellular location">
    <subcellularLocation>
        <location evidence="1">Cytoplasm</location>
    </subcellularLocation>
</comment>
<dbReference type="Proteomes" id="UP000247498">
    <property type="component" value="Unassembled WGS sequence"/>
</dbReference>
<dbReference type="GO" id="GO:0005737">
    <property type="term" value="C:cytoplasm"/>
    <property type="evidence" value="ECO:0007669"/>
    <property type="project" value="UniProtKB-SubCell"/>
</dbReference>
<evidence type="ECO:0000256" key="7">
    <source>
        <dbReference type="ARBA" id="ARBA00022768"/>
    </source>
</evidence>
<evidence type="ECO:0000256" key="11">
    <source>
        <dbReference type="SAM" id="MobiDB-lite"/>
    </source>
</evidence>
<evidence type="ECO:0000259" key="13">
    <source>
        <dbReference type="PROSITE" id="PS50893"/>
    </source>
</evidence>
<dbReference type="UniPathway" id="UPA00345"/>
<dbReference type="GO" id="GO:0016887">
    <property type="term" value="F:ATP hydrolysis activity"/>
    <property type="evidence" value="ECO:0007669"/>
    <property type="project" value="InterPro"/>
</dbReference>
<dbReference type="STRING" id="307507.A0A2V0NYJ8"/>
<feature type="domain" description="ABC transporter" evidence="13">
    <location>
        <begin position="712"/>
        <end position="983"/>
    </location>
</feature>
<feature type="compositionally biased region" description="Low complexity" evidence="11">
    <location>
        <begin position="12"/>
        <end position="21"/>
    </location>
</feature>
<feature type="domain" description="Chromo" evidence="12">
    <location>
        <begin position="795"/>
        <end position="857"/>
    </location>
</feature>
<name>A0A2V0NYJ8_9CHLO</name>
<feature type="region of interest" description="Disordered" evidence="11">
    <location>
        <begin position="1"/>
        <end position="21"/>
    </location>
</feature>
<keyword evidence="15" id="KW-1185">Reference proteome</keyword>
<dbReference type="InterPro" id="IPR047038">
    <property type="entry name" value="eEF3_chromodomain-like_sf"/>
</dbReference>
<organism evidence="14 15">
    <name type="scientific">Raphidocelis subcapitata</name>
    <dbReference type="NCBI Taxonomy" id="307507"/>
    <lineage>
        <taxon>Eukaryota</taxon>
        <taxon>Viridiplantae</taxon>
        <taxon>Chlorophyta</taxon>
        <taxon>core chlorophytes</taxon>
        <taxon>Chlorophyceae</taxon>
        <taxon>CS clade</taxon>
        <taxon>Sphaeropleales</taxon>
        <taxon>Selenastraceae</taxon>
        <taxon>Raphidocelis</taxon>
    </lineage>
</organism>
<reference evidence="14 15" key="1">
    <citation type="journal article" date="2018" name="Sci. Rep.">
        <title>Raphidocelis subcapitata (=Pseudokirchneriella subcapitata) provides an insight into genome evolution and environmental adaptations in the Sphaeropleales.</title>
        <authorList>
            <person name="Suzuki S."/>
            <person name="Yamaguchi H."/>
            <person name="Nakajima N."/>
            <person name="Kawachi M."/>
        </authorList>
    </citation>
    <scope>NUCLEOTIDE SEQUENCE [LARGE SCALE GENOMIC DNA]</scope>
    <source>
        <strain evidence="14 15">NIES-35</strain>
    </source>
</reference>
<dbReference type="InterPro" id="IPR011989">
    <property type="entry name" value="ARM-like"/>
</dbReference>
<dbReference type="PROSITE" id="PS50893">
    <property type="entry name" value="ABC_TRANSPORTER_2"/>
    <property type="match status" value="2"/>
</dbReference>
<evidence type="ECO:0000256" key="6">
    <source>
        <dbReference type="ARBA" id="ARBA00022741"/>
    </source>
</evidence>
<dbReference type="Pfam" id="PF24984">
    <property type="entry name" value="HEAT_EF3_GNC1"/>
    <property type="match status" value="1"/>
</dbReference>
<dbReference type="InterPro" id="IPR003593">
    <property type="entry name" value="AAA+_ATPase"/>
</dbReference>
<proteinExistence type="inferred from homology"/>
<dbReference type="InterPro" id="IPR003439">
    <property type="entry name" value="ABC_transporter-like_ATP-bd"/>
</dbReference>
<dbReference type="OrthoDB" id="2110130at2759"/>
<evidence type="ECO:0000256" key="2">
    <source>
        <dbReference type="ARBA" id="ARBA00004815"/>
    </source>
</evidence>
<keyword evidence="4" id="KW-0963">Cytoplasm</keyword>
<feature type="compositionally biased region" description="Basic and acidic residues" evidence="11">
    <location>
        <begin position="1"/>
        <end position="10"/>
    </location>
</feature>
<gene>
    <name evidence="14" type="ORF">Rsub_03215</name>
</gene>
<protein>
    <submittedName>
        <fullName evidence="14">Elongation factor EF-3</fullName>
    </submittedName>
</protein>
<evidence type="ECO:0000256" key="10">
    <source>
        <dbReference type="ARBA" id="ARBA00049360"/>
    </source>
</evidence>
<keyword evidence="9" id="KW-0648">Protein biosynthesis</keyword>
<comment type="pathway">
    <text evidence="2">Protein biosynthesis; polypeptide chain elongation.</text>
</comment>
<dbReference type="InterPro" id="IPR027417">
    <property type="entry name" value="P-loop_NTPase"/>
</dbReference>
<dbReference type="GO" id="GO:0003746">
    <property type="term" value="F:translation elongation factor activity"/>
    <property type="evidence" value="ECO:0007669"/>
    <property type="project" value="UniProtKB-KW"/>
</dbReference>
<dbReference type="SUPFAM" id="SSF52540">
    <property type="entry name" value="P-loop containing nucleoside triphosphate hydrolases"/>
    <property type="match status" value="2"/>
</dbReference>
<evidence type="ECO:0000313" key="14">
    <source>
        <dbReference type="EMBL" id="GBF90643.1"/>
    </source>
</evidence>
<dbReference type="InParanoid" id="A0A2V0NYJ8"/>
<dbReference type="EMBL" id="BDRX01000018">
    <property type="protein sequence ID" value="GBF90643.1"/>
    <property type="molecule type" value="Genomic_DNA"/>
</dbReference>
<dbReference type="InterPro" id="IPR016024">
    <property type="entry name" value="ARM-type_fold"/>
</dbReference>
<dbReference type="Gene3D" id="1.25.10.10">
    <property type="entry name" value="Leucine-rich Repeat Variant"/>
    <property type="match status" value="1"/>
</dbReference>
<evidence type="ECO:0000256" key="4">
    <source>
        <dbReference type="ARBA" id="ARBA00022490"/>
    </source>
</evidence>
<dbReference type="Pfam" id="PF00005">
    <property type="entry name" value="ABC_tran"/>
    <property type="match status" value="2"/>
</dbReference>
<dbReference type="PROSITE" id="PS50013">
    <property type="entry name" value="CHROMO_2"/>
    <property type="match status" value="1"/>
</dbReference>
<sequence length="983" mass="105697">MKVVRRREEAGEAAAAAKPAAAAAAPKVLVRAAAGPKITKEEEDSQKVAVLLRKLSLADGGADVAKAVQASSFGALQAEGLVSKLREAIEGSDLDAREAALLAVAQLPAAAGRAAEPHLLPLVPLLLERANDKAGPARDAAVAAAVAVGRSLCPYAAGMVLPVVFAHTDPLKKWQTREAALKMLSAVAEAAPAQVAARLPEIVPLIAGLMVDPREQVKAAAVDAGTASYHLVGNRDIEHLVDDLLHCVARPEEVSDVVVKLSATTFVQAIEAPALAVMVPLLVRGLRESTAIQRKCCVIITNMAKLVNSPLDAAHFLPALVPGVEKVARAAADPELRDVASSALVVLERIVKEASAMHKETKAAAADPDATARALSGALSIAQQPLAVDAATLSHVAALCAVLMDARVLGFEEWRDCIVPYLAPGFMEEAAAEAACRAFMAQCMAKMREEGAIEDLGWDNEGDDDKYAELCNCRFSLAYGGKILLNNAALRLLRGRRYGLCGANGAGKSTLMRAISRGQLDGFPPPHVLKTLYVEHDIQASLADLSVVDYVAADPEVQKTGKTPADVAAGLASVGFDEEMMAKPITGISGGWKMKLALTRAMLLGADILLLDEPTNHLDTTNVAWLERWLVEQKDVTVMTVSHDSGFLDNVCTDIIHYQNRQLRRYRGNLSEFVKAVPAAQSYYQLEAASLRFRFPTPGILDGISSKEKPIIKLDKVSFTYPGAPRPQLSDVHVMCRLSSRVAVLGANGAGKSTLIKVYGIGTDREEDSKVDRALEEEDKKRMAEATWEFDGQIRRFNIIVGRRKKKKDFEYEVQWQGLSSIKFNRWIPRAELVDKGFAKKVNEFDQKKAAAALGSDSRPLTRANVEKFLSDFGLESEFSCHSNIRGLSGGQKVKLVLAAAMWNSPHLLIMDEPTNYLDRESLGALATAIREFEGGVVLISHNAEFTSTCCSETWRVGDGRVDVVSAYEQRQRDAAEGGGQPA</sequence>
<comment type="caution">
    <text evidence="14">The sequence shown here is derived from an EMBL/GenBank/DDBJ whole genome shotgun (WGS) entry which is preliminary data.</text>
</comment>
<dbReference type="FunFam" id="3.40.50.300:FF:000193">
    <property type="entry name" value="Probable Elongation factor 3"/>
    <property type="match status" value="1"/>
</dbReference>
<dbReference type="PROSITE" id="PS00211">
    <property type="entry name" value="ABC_TRANSPORTER_1"/>
    <property type="match status" value="1"/>
</dbReference>
<evidence type="ECO:0000256" key="5">
    <source>
        <dbReference type="ARBA" id="ARBA00022737"/>
    </source>
</evidence>
<dbReference type="SUPFAM" id="SSF48371">
    <property type="entry name" value="ARM repeat"/>
    <property type="match status" value="1"/>
</dbReference>
<comment type="catalytic activity">
    <reaction evidence="10">
        <text>ATP + H2O = ADP + phosphate + H(+)</text>
        <dbReference type="Rhea" id="RHEA:13065"/>
        <dbReference type="ChEBI" id="CHEBI:15377"/>
        <dbReference type="ChEBI" id="CHEBI:15378"/>
        <dbReference type="ChEBI" id="CHEBI:30616"/>
        <dbReference type="ChEBI" id="CHEBI:43474"/>
        <dbReference type="ChEBI" id="CHEBI:456216"/>
    </reaction>
</comment>
<keyword evidence="6" id="KW-0547">Nucleotide-binding</keyword>
<dbReference type="CDD" id="cd03221">
    <property type="entry name" value="ABCF_EF-3"/>
    <property type="match status" value="1"/>
</dbReference>
<dbReference type="GO" id="GO:0005524">
    <property type="term" value="F:ATP binding"/>
    <property type="evidence" value="ECO:0007669"/>
    <property type="project" value="UniProtKB-KW"/>
</dbReference>
<keyword evidence="5" id="KW-0677">Repeat</keyword>
<dbReference type="InterPro" id="IPR050611">
    <property type="entry name" value="ABCF"/>
</dbReference>
<accession>A0A2V0NYJ8</accession>
<evidence type="ECO:0000259" key="12">
    <source>
        <dbReference type="PROSITE" id="PS50013"/>
    </source>
</evidence>
<dbReference type="SMART" id="SM00382">
    <property type="entry name" value="AAA"/>
    <property type="match status" value="2"/>
</dbReference>
<dbReference type="SMART" id="SM00298">
    <property type="entry name" value="CHROMO"/>
    <property type="match status" value="1"/>
</dbReference>